<dbReference type="Pfam" id="PF03029">
    <property type="entry name" value="ATP_bind_1"/>
    <property type="match status" value="1"/>
</dbReference>
<dbReference type="PANTHER" id="PTHR21231">
    <property type="entry name" value="XPA-BINDING PROTEIN 1-RELATED"/>
    <property type="match status" value="1"/>
</dbReference>
<gene>
    <name evidence="8" type="ORF">LPLAT_LOCUS13005</name>
</gene>
<comment type="function">
    <text evidence="1">Small GTPase required for proper localization of RNA polymerase II (RNAPII). May act at an RNAP assembly step prior to nuclear import.</text>
</comment>
<evidence type="ECO:0000313" key="8">
    <source>
        <dbReference type="EMBL" id="CAL1687801.1"/>
    </source>
</evidence>
<sequence length="274" mass="31266">MRYAQIVMGPAGSGKSTYCSIMQQHAIDSKRTVDVVNLDPAAEYFDYKPLADIRELIQLDDAMDDEFNFGPNGGLVFCMEYLIENATWLTEELGDMDEDYIIFDCPGQIELYTHMTVIKQLITILQNLNFRICGVFLMDVQFMIDAPKFLSGTLAALSAMINLEIPHVNILSKMDLLSKSAQKRLDNYIEPDPHSLLTDAEEDPWNDRYRSLTESIGRIITDYSLVRFLPLNIKDEESVADTKLIIDNTIQYGEDMDVKVRDFDEQDNEVDESS</sequence>
<evidence type="ECO:0000256" key="3">
    <source>
        <dbReference type="ARBA" id="ARBA00014587"/>
    </source>
</evidence>
<evidence type="ECO:0000256" key="5">
    <source>
        <dbReference type="ARBA" id="ARBA00022801"/>
    </source>
</evidence>
<evidence type="ECO:0000256" key="1">
    <source>
        <dbReference type="ARBA" id="ARBA00002411"/>
    </source>
</evidence>
<dbReference type="InterPro" id="IPR030228">
    <property type="entry name" value="Gpn3"/>
</dbReference>
<comment type="function">
    <text evidence="7">Small GTPase required for proper nuclear import of RNA polymerase II and III (RNAPII and RNAPIII). May act at an RNAP assembly step prior to nuclear import.</text>
</comment>
<keyword evidence="5 7" id="KW-0378">Hydrolase</keyword>
<keyword evidence="9" id="KW-1185">Reference proteome</keyword>
<comment type="subunit">
    <text evidence="7">Binds to RNA polymerase II (RNAPII).</text>
</comment>
<dbReference type="PANTHER" id="PTHR21231:SF7">
    <property type="entry name" value="GPN-LOOP GTPASE 3"/>
    <property type="match status" value="1"/>
</dbReference>
<keyword evidence="6 7" id="KW-0342">GTP-binding</keyword>
<evidence type="ECO:0000256" key="4">
    <source>
        <dbReference type="ARBA" id="ARBA00022741"/>
    </source>
</evidence>
<dbReference type="CDD" id="cd17872">
    <property type="entry name" value="GPN3"/>
    <property type="match status" value="1"/>
</dbReference>
<evidence type="ECO:0000256" key="7">
    <source>
        <dbReference type="RuleBase" id="RU365059"/>
    </source>
</evidence>
<comment type="similarity">
    <text evidence="2 7">Belongs to the GPN-loop GTPase family.</text>
</comment>
<dbReference type="SUPFAM" id="SSF52540">
    <property type="entry name" value="P-loop containing nucleoside triphosphate hydrolases"/>
    <property type="match status" value="1"/>
</dbReference>
<dbReference type="GO" id="GO:0005525">
    <property type="term" value="F:GTP binding"/>
    <property type="evidence" value="ECO:0007669"/>
    <property type="project" value="UniProtKB-KW"/>
</dbReference>
<keyword evidence="4 7" id="KW-0547">Nucleotide-binding</keyword>
<organism evidence="8 9">
    <name type="scientific">Lasius platythorax</name>
    <dbReference type="NCBI Taxonomy" id="488582"/>
    <lineage>
        <taxon>Eukaryota</taxon>
        <taxon>Metazoa</taxon>
        <taxon>Ecdysozoa</taxon>
        <taxon>Arthropoda</taxon>
        <taxon>Hexapoda</taxon>
        <taxon>Insecta</taxon>
        <taxon>Pterygota</taxon>
        <taxon>Neoptera</taxon>
        <taxon>Endopterygota</taxon>
        <taxon>Hymenoptera</taxon>
        <taxon>Apocrita</taxon>
        <taxon>Aculeata</taxon>
        <taxon>Formicoidea</taxon>
        <taxon>Formicidae</taxon>
        <taxon>Formicinae</taxon>
        <taxon>Lasius</taxon>
        <taxon>Lasius</taxon>
    </lineage>
</organism>
<reference evidence="8" key="1">
    <citation type="submission" date="2024-04" db="EMBL/GenBank/DDBJ databases">
        <authorList>
            <consortium name="Molecular Ecology Group"/>
        </authorList>
    </citation>
    <scope>NUCLEOTIDE SEQUENCE</scope>
</reference>
<dbReference type="FunFam" id="3.40.50.300:FF:000616">
    <property type="entry name" value="GPN-loop GTPase 3"/>
    <property type="match status" value="1"/>
</dbReference>
<protein>
    <recommendedName>
        <fullName evidence="3 7">GPN-loop GTPase 3</fullName>
    </recommendedName>
</protein>
<dbReference type="AlphaFoldDB" id="A0AAV2P4L4"/>
<dbReference type="GO" id="GO:0003924">
    <property type="term" value="F:GTPase activity"/>
    <property type="evidence" value="ECO:0007669"/>
    <property type="project" value="TreeGrafter"/>
</dbReference>
<dbReference type="EMBL" id="OZ034831">
    <property type="protein sequence ID" value="CAL1687801.1"/>
    <property type="molecule type" value="Genomic_DNA"/>
</dbReference>
<proteinExistence type="inferred from homology"/>
<dbReference type="InterPro" id="IPR004130">
    <property type="entry name" value="Gpn"/>
</dbReference>
<name>A0AAV2P4L4_9HYME</name>
<dbReference type="Gene3D" id="3.40.50.300">
    <property type="entry name" value="P-loop containing nucleotide triphosphate hydrolases"/>
    <property type="match status" value="1"/>
</dbReference>
<evidence type="ECO:0000313" key="9">
    <source>
        <dbReference type="Proteomes" id="UP001497644"/>
    </source>
</evidence>
<evidence type="ECO:0000256" key="6">
    <source>
        <dbReference type="ARBA" id="ARBA00023134"/>
    </source>
</evidence>
<evidence type="ECO:0000256" key="2">
    <source>
        <dbReference type="ARBA" id="ARBA00005290"/>
    </source>
</evidence>
<accession>A0AAV2P4L4</accession>
<dbReference type="InterPro" id="IPR027417">
    <property type="entry name" value="P-loop_NTPase"/>
</dbReference>
<dbReference type="Proteomes" id="UP001497644">
    <property type="component" value="Chromosome 8"/>
</dbReference>